<dbReference type="InterPro" id="IPR001647">
    <property type="entry name" value="HTH_TetR"/>
</dbReference>
<keyword evidence="8" id="KW-1185">Reference proteome</keyword>
<dbReference type="Gene3D" id="1.10.357.10">
    <property type="entry name" value="Tetracycline Repressor, domain 2"/>
    <property type="match status" value="1"/>
</dbReference>
<dbReference type="PANTHER" id="PTHR30055">
    <property type="entry name" value="HTH-TYPE TRANSCRIPTIONAL REGULATOR RUTR"/>
    <property type="match status" value="1"/>
</dbReference>
<dbReference type="Proteomes" id="UP000467260">
    <property type="component" value="Chromosome"/>
</dbReference>
<protein>
    <recommendedName>
        <fullName evidence="6">HTH tetR-type domain-containing protein</fullName>
    </recommendedName>
</protein>
<keyword evidence="2 4" id="KW-0238">DNA-binding</keyword>
<evidence type="ECO:0000256" key="4">
    <source>
        <dbReference type="PROSITE-ProRule" id="PRU00335"/>
    </source>
</evidence>
<sequence>MDTQPTVDREQGAAMETNRSTPPVADMADARRAMYQQQIVAAAEYEFSRAGFADARMSDIAKTAGVSLATVYKHFGGKDEIWDALNAARMQEFVAAVRLRTDEIDSPLEAILVGARAEVEFFAAHPHFLQLHINEGLSWASASAELGRGGQRAAWRTGMDMITRAAEIAVEAGQITHLPPRIAAALVISALQIWLTDWVSAGKTEPIEAVADAVVRHLRVSLGAAPA</sequence>
<dbReference type="GO" id="GO:0003700">
    <property type="term" value="F:DNA-binding transcription factor activity"/>
    <property type="evidence" value="ECO:0007669"/>
    <property type="project" value="TreeGrafter"/>
</dbReference>
<dbReference type="SUPFAM" id="SSF46689">
    <property type="entry name" value="Homeodomain-like"/>
    <property type="match status" value="1"/>
</dbReference>
<dbReference type="RefSeq" id="WP_234808749.1">
    <property type="nucleotide sequence ID" value="NZ_AP022609.1"/>
</dbReference>
<dbReference type="EMBL" id="AP022609">
    <property type="protein sequence ID" value="BBZ22845.1"/>
    <property type="molecule type" value="Genomic_DNA"/>
</dbReference>
<dbReference type="SUPFAM" id="SSF48498">
    <property type="entry name" value="Tetracyclin repressor-like, C-terminal domain"/>
    <property type="match status" value="1"/>
</dbReference>
<dbReference type="InterPro" id="IPR036271">
    <property type="entry name" value="Tet_transcr_reg_TetR-rel_C_sf"/>
</dbReference>
<evidence type="ECO:0000256" key="1">
    <source>
        <dbReference type="ARBA" id="ARBA00023015"/>
    </source>
</evidence>
<feature type="DNA-binding region" description="H-T-H motif" evidence="4">
    <location>
        <begin position="56"/>
        <end position="75"/>
    </location>
</feature>
<feature type="domain" description="HTH tetR-type" evidence="6">
    <location>
        <begin position="33"/>
        <end position="93"/>
    </location>
</feature>
<dbReference type="KEGG" id="mhib:MHIB_12630"/>
<dbReference type="InterPro" id="IPR009057">
    <property type="entry name" value="Homeodomain-like_sf"/>
</dbReference>
<evidence type="ECO:0000259" key="6">
    <source>
        <dbReference type="PROSITE" id="PS50977"/>
    </source>
</evidence>
<evidence type="ECO:0000313" key="7">
    <source>
        <dbReference type="EMBL" id="BBZ22845.1"/>
    </source>
</evidence>
<evidence type="ECO:0000256" key="3">
    <source>
        <dbReference type="ARBA" id="ARBA00023163"/>
    </source>
</evidence>
<proteinExistence type="predicted"/>
<dbReference type="PROSITE" id="PS50977">
    <property type="entry name" value="HTH_TETR_2"/>
    <property type="match status" value="1"/>
</dbReference>
<reference evidence="7 8" key="1">
    <citation type="journal article" date="2019" name="Emerg. Microbes Infect.">
        <title>Comprehensive subspecies identification of 175 nontuberculous mycobacteria species based on 7547 genomic profiles.</title>
        <authorList>
            <person name="Matsumoto Y."/>
            <person name="Kinjo T."/>
            <person name="Motooka D."/>
            <person name="Nabeya D."/>
            <person name="Jung N."/>
            <person name="Uechi K."/>
            <person name="Horii T."/>
            <person name="Iida T."/>
            <person name="Fujita J."/>
            <person name="Nakamura S."/>
        </authorList>
    </citation>
    <scope>NUCLEOTIDE SEQUENCE [LARGE SCALE GENOMIC DNA]</scope>
    <source>
        <strain evidence="7 8">JCM 13571</strain>
    </source>
</reference>
<organism evidence="7 8">
    <name type="scientific">Mycolicibacter hiberniae</name>
    <dbReference type="NCBI Taxonomy" id="29314"/>
    <lineage>
        <taxon>Bacteria</taxon>
        <taxon>Bacillati</taxon>
        <taxon>Actinomycetota</taxon>
        <taxon>Actinomycetes</taxon>
        <taxon>Mycobacteriales</taxon>
        <taxon>Mycobacteriaceae</taxon>
        <taxon>Mycolicibacter</taxon>
    </lineage>
</organism>
<dbReference type="PANTHER" id="PTHR30055:SF234">
    <property type="entry name" value="HTH-TYPE TRANSCRIPTIONAL REGULATOR BETI"/>
    <property type="match status" value="1"/>
</dbReference>
<dbReference type="Gene3D" id="1.10.10.60">
    <property type="entry name" value="Homeodomain-like"/>
    <property type="match status" value="1"/>
</dbReference>
<keyword evidence="1" id="KW-0805">Transcription regulation</keyword>
<keyword evidence="3" id="KW-0804">Transcription</keyword>
<evidence type="ECO:0000256" key="5">
    <source>
        <dbReference type="SAM" id="MobiDB-lite"/>
    </source>
</evidence>
<feature type="region of interest" description="Disordered" evidence="5">
    <location>
        <begin position="1"/>
        <end position="25"/>
    </location>
</feature>
<evidence type="ECO:0000313" key="8">
    <source>
        <dbReference type="Proteomes" id="UP000467260"/>
    </source>
</evidence>
<gene>
    <name evidence="7" type="ORF">MHIB_12630</name>
</gene>
<accession>A0A7I7X116</accession>
<dbReference type="AlphaFoldDB" id="A0A7I7X116"/>
<evidence type="ECO:0000256" key="2">
    <source>
        <dbReference type="ARBA" id="ARBA00023125"/>
    </source>
</evidence>
<dbReference type="InterPro" id="IPR050109">
    <property type="entry name" value="HTH-type_TetR-like_transc_reg"/>
</dbReference>
<dbReference type="PRINTS" id="PR00455">
    <property type="entry name" value="HTHTETR"/>
</dbReference>
<dbReference type="Pfam" id="PF00440">
    <property type="entry name" value="TetR_N"/>
    <property type="match status" value="1"/>
</dbReference>
<name>A0A7I7X116_9MYCO</name>
<dbReference type="GO" id="GO:0000976">
    <property type="term" value="F:transcription cis-regulatory region binding"/>
    <property type="evidence" value="ECO:0007669"/>
    <property type="project" value="TreeGrafter"/>
</dbReference>